<accession>A0A8B8J078</accession>
<dbReference type="RefSeq" id="XP_026656474.2">
    <property type="nucleotide sequence ID" value="XM_026800673.2"/>
</dbReference>
<dbReference type="AlphaFoldDB" id="A0A8B8J078"/>
<dbReference type="GeneID" id="113461139"/>
<feature type="region of interest" description="Disordered" evidence="1">
    <location>
        <begin position="28"/>
        <end position="104"/>
    </location>
</feature>
<dbReference type="Proteomes" id="UP000228380">
    <property type="component" value="Chromosome 8"/>
</dbReference>
<feature type="compositionally biased region" description="Pro residues" evidence="1">
    <location>
        <begin position="91"/>
        <end position="104"/>
    </location>
</feature>
<keyword evidence="2" id="KW-1185">Reference proteome</keyword>
<feature type="compositionally biased region" description="Pro residues" evidence="1">
    <location>
        <begin position="29"/>
        <end position="40"/>
    </location>
</feature>
<proteinExistence type="predicted"/>
<evidence type="ECO:0000256" key="1">
    <source>
        <dbReference type="SAM" id="MobiDB-lite"/>
    </source>
</evidence>
<feature type="compositionally biased region" description="Low complexity" evidence="1">
    <location>
        <begin position="61"/>
        <end position="73"/>
    </location>
</feature>
<evidence type="ECO:0000313" key="3">
    <source>
        <dbReference type="RefSeq" id="XP_026656474.2"/>
    </source>
</evidence>
<dbReference type="KEGG" id="pda:113461139"/>
<evidence type="ECO:0000313" key="2">
    <source>
        <dbReference type="Proteomes" id="UP000228380"/>
    </source>
</evidence>
<sequence length="179" mass="19248">MAKPLPPSLRAGWASGFPIVCRTASLVASPPPLPSPPPSPLRRGHFYLRPPSSQRRGNSGARVSAAATAVTPSTRRRPHTPLRPSLTIPRHPSPSSSPPSPAPHAAIIPPPAALFFSAASRHHPFPYAATAFLLRTAAIAHCSSTPLCLALHRGRGKTVEVDRSRKRRRPWMRNICGIM</sequence>
<organism evidence="2 3">
    <name type="scientific">Phoenix dactylifera</name>
    <name type="common">Date palm</name>
    <dbReference type="NCBI Taxonomy" id="42345"/>
    <lineage>
        <taxon>Eukaryota</taxon>
        <taxon>Viridiplantae</taxon>
        <taxon>Streptophyta</taxon>
        <taxon>Embryophyta</taxon>
        <taxon>Tracheophyta</taxon>
        <taxon>Spermatophyta</taxon>
        <taxon>Magnoliopsida</taxon>
        <taxon>Liliopsida</taxon>
        <taxon>Arecaceae</taxon>
        <taxon>Coryphoideae</taxon>
        <taxon>Phoeniceae</taxon>
        <taxon>Phoenix</taxon>
    </lineage>
</organism>
<gene>
    <name evidence="3" type="primary">LOC113461139</name>
</gene>
<protein>
    <submittedName>
        <fullName evidence="3">Proline-rich receptor-like protein kinase PERK10</fullName>
    </submittedName>
</protein>
<reference evidence="3" key="2">
    <citation type="submission" date="2025-08" db="UniProtKB">
        <authorList>
            <consortium name="RefSeq"/>
        </authorList>
    </citation>
    <scope>IDENTIFICATION</scope>
    <source>
        <tissue evidence="3">Young leaves</tissue>
    </source>
</reference>
<name>A0A8B8J078_PHODC</name>
<reference evidence="2" key="1">
    <citation type="journal article" date="2019" name="Nat. Commun.">
        <title>Genome-wide association mapping of date palm fruit traits.</title>
        <authorList>
            <person name="Hazzouri K.M."/>
            <person name="Gros-Balthazard M."/>
            <person name="Flowers J.M."/>
            <person name="Copetti D."/>
            <person name="Lemansour A."/>
            <person name="Lebrun M."/>
            <person name="Masmoudi K."/>
            <person name="Ferrand S."/>
            <person name="Dhar M.I."/>
            <person name="Fresquez Z.A."/>
            <person name="Rosas U."/>
            <person name="Zhang J."/>
            <person name="Talag J."/>
            <person name="Lee S."/>
            <person name="Kudrna D."/>
            <person name="Powell R.F."/>
            <person name="Leitch I.J."/>
            <person name="Krueger R.R."/>
            <person name="Wing R.A."/>
            <person name="Amiri K.M.A."/>
            <person name="Purugganan M.D."/>
        </authorList>
    </citation>
    <scope>NUCLEOTIDE SEQUENCE [LARGE SCALE GENOMIC DNA]</scope>
    <source>
        <strain evidence="2">cv. Khalas</strain>
    </source>
</reference>